<reference evidence="1 2" key="1">
    <citation type="submission" date="2018-09" db="EMBL/GenBank/DDBJ databases">
        <title>Metagenome Assembled Genomes from an Advanced Water Purification Facility.</title>
        <authorList>
            <person name="Stamps B.W."/>
            <person name="Spear J.R."/>
        </authorList>
    </citation>
    <scope>NUCLEOTIDE SEQUENCE [LARGE SCALE GENOMIC DNA]</scope>
    <source>
        <strain evidence="1">Bin_52_1</strain>
    </source>
</reference>
<dbReference type="EMBL" id="SSFO01000252">
    <property type="protein sequence ID" value="TXI29424.1"/>
    <property type="molecule type" value="Genomic_DNA"/>
</dbReference>
<sequence>MSATIIPFPGATRATPDPLDRLAELLANSRDELPPADAEQIKLLRRIDRKLGQLVKAIRQGGAQ</sequence>
<evidence type="ECO:0000313" key="2">
    <source>
        <dbReference type="Proteomes" id="UP000321110"/>
    </source>
</evidence>
<name>A0A5C7VYY9_AQUAC</name>
<comment type="caution">
    <text evidence="1">The sequence shown here is derived from an EMBL/GenBank/DDBJ whole genome shotgun (WGS) entry which is preliminary data.</text>
</comment>
<evidence type="ECO:0000313" key="1">
    <source>
        <dbReference type="EMBL" id="TXI29424.1"/>
    </source>
</evidence>
<dbReference type="Proteomes" id="UP000321110">
    <property type="component" value="Unassembled WGS sequence"/>
</dbReference>
<accession>A0A5C7VYY9</accession>
<proteinExistence type="predicted"/>
<dbReference type="AlphaFoldDB" id="A0A5C7VYY9"/>
<organism evidence="1 2">
    <name type="scientific">Aquipseudomonas alcaligenes</name>
    <name type="common">Pseudomonas alcaligenes</name>
    <dbReference type="NCBI Taxonomy" id="43263"/>
    <lineage>
        <taxon>Bacteria</taxon>
        <taxon>Pseudomonadati</taxon>
        <taxon>Pseudomonadota</taxon>
        <taxon>Gammaproteobacteria</taxon>
        <taxon>Pseudomonadales</taxon>
        <taxon>Pseudomonadaceae</taxon>
        <taxon>Aquipseudomonas</taxon>
    </lineage>
</organism>
<gene>
    <name evidence="1" type="ORF">E6Q69_14970</name>
</gene>
<protein>
    <submittedName>
        <fullName evidence="1">Uncharacterized protein</fullName>
    </submittedName>
</protein>